<keyword evidence="2" id="KW-1003">Cell membrane</keyword>
<name>A0ABZ1W8L4_9ACTN</name>
<feature type="transmembrane region" description="Helical" evidence="9">
    <location>
        <begin position="219"/>
        <end position="236"/>
    </location>
</feature>
<comment type="similarity">
    <text evidence="7">Belongs to the glycosyltransferase 87 family.</text>
</comment>
<evidence type="ECO:0000256" key="9">
    <source>
        <dbReference type="SAM" id="Phobius"/>
    </source>
</evidence>
<evidence type="ECO:0000256" key="6">
    <source>
        <dbReference type="ARBA" id="ARBA00023136"/>
    </source>
</evidence>
<evidence type="ECO:0000313" key="11">
    <source>
        <dbReference type="Proteomes" id="UP001432014"/>
    </source>
</evidence>
<keyword evidence="4 9" id="KW-0812">Transmembrane</keyword>
<accession>A0ABZ1W8L4</accession>
<feature type="region of interest" description="Disordered" evidence="8">
    <location>
        <begin position="1"/>
        <end position="70"/>
    </location>
</feature>
<dbReference type="EMBL" id="CP108482">
    <property type="protein sequence ID" value="WUS57181.1"/>
    <property type="molecule type" value="Genomic_DNA"/>
</dbReference>
<evidence type="ECO:0000256" key="3">
    <source>
        <dbReference type="ARBA" id="ARBA00022679"/>
    </source>
</evidence>
<evidence type="ECO:0000256" key="5">
    <source>
        <dbReference type="ARBA" id="ARBA00022989"/>
    </source>
</evidence>
<dbReference type="Pfam" id="PF09594">
    <property type="entry name" value="GT87"/>
    <property type="match status" value="1"/>
</dbReference>
<feature type="transmembrane region" description="Helical" evidence="9">
    <location>
        <begin position="80"/>
        <end position="99"/>
    </location>
</feature>
<reference evidence="10 11" key="1">
    <citation type="submission" date="2022-10" db="EMBL/GenBank/DDBJ databases">
        <title>The complete genomes of actinobacterial strains from the NBC collection.</title>
        <authorList>
            <person name="Joergensen T.S."/>
            <person name="Alvarez Arevalo M."/>
            <person name="Sterndorff E.B."/>
            <person name="Faurdal D."/>
            <person name="Vuksanovic O."/>
            <person name="Mourched A.-S."/>
            <person name="Charusanti P."/>
            <person name="Shaw S."/>
            <person name="Blin K."/>
            <person name="Weber T."/>
        </authorList>
    </citation>
    <scope>NUCLEOTIDE SEQUENCE [LARGE SCALE GENOMIC DNA]</scope>
    <source>
        <strain evidence="10 11">NBC_01247</strain>
    </source>
</reference>
<evidence type="ECO:0000256" key="2">
    <source>
        <dbReference type="ARBA" id="ARBA00022475"/>
    </source>
</evidence>
<protein>
    <submittedName>
        <fullName evidence="10">Glycosyltransferase 87 family protein</fullName>
    </submittedName>
</protein>
<feature type="transmembrane region" description="Helical" evidence="9">
    <location>
        <begin position="410"/>
        <end position="427"/>
    </location>
</feature>
<feature type="transmembrane region" description="Helical" evidence="9">
    <location>
        <begin position="327"/>
        <end position="349"/>
    </location>
</feature>
<feature type="transmembrane region" description="Helical" evidence="9">
    <location>
        <begin position="105"/>
        <end position="126"/>
    </location>
</feature>
<proteinExistence type="inferred from homology"/>
<sequence length="479" mass="49481">MVSTRTPGQPRSRGRLTGRRSTQAHPAPATAAPGGQPRAARRPGPRRGTRAFPRQRGDGPGPAGRPELPGPARLAAMRRVQVLGCAVAAVWAAAFPVVSDLANQRLWGTVAAPAYLVAGLLCATLPRRLAARAAAAVAVLGAVLLPLALLALQGRHQSEVMVVERSARLLLTTGSPYLPHPVVVSDYNPYLPAMAVFGLPRTLLGSADPLTQVLGDARIWFALTFLGCLLACWRLLRPTRDRGPVLPLAVLTASPLIALALAVGGVDLPLIGVCCLAMALAERDRTFATGLVLALACSLKWTAWPALPVAVLLIWRLYGRRPAVRAGLTAVGAALAVVLPVALAEPAVLREQVVRFPLGLTAIHTPAGSPLPGKILAGFGPTGHTVSLALLTLGGAAVAIWLLARPPGSAIAAADLLAAGLAIAFTLAPAGRFGYLALPAVLVIWPRLAAQRWTASRPVPPPCLLSLPVTPADSVGAGA</sequence>
<feature type="transmembrane region" description="Helical" evidence="9">
    <location>
        <begin position="133"/>
        <end position="152"/>
    </location>
</feature>
<comment type="subcellular location">
    <subcellularLocation>
        <location evidence="1">Cell membrane</location>
        <topology evidence="1">Multi-pass membrane protein</topology>
    </subcellularLocation>
</comment>
<evidence type="ECO:0000256" key="7">
    <source>
        <dbReference type="ARBA" id="ARBA00024033"/>
    </source>
</evidence>
<keyword evidence="11" id="KW-1185">Reference proteome</keyword>
<evidence type="ECO:0000256" key="8">
    <source>
        <dbReference type="SAM" id="MobiDB-lite"/>
    </source>
</evidence>
<evidence type="ECO:0000313" key="10">
    <source>
        <dbReference type="EMBL" id="WUS57181.1"/>
    </source>
</evidence>
<keyword evidence="5 9" id="KW-1133">Transmembrane helix</keyword>
<feature type="compositionally biased region" description="Low complexity" evidence="8">
    <location>
        <begin position="26"/>
        <end position="38"/>
    </location>
</feature>
<evidence type="ECO:0000256" key="4">
    <source>
        <dbReference type="ARBA" id="ARBA00022692"/>
    </source>
</evidence>
<evidence type="ECO:0000256" key="1">
    <source>
        <dbReference type="ARBA" id="ARBA00004651"/>
    </source>
</evidence>
<keyword evidence="3" id="KW-0808">Transferase</keyword>
<feature type="transmembrane region" description="Helical" evidence="9">
    <location>
        <begin position="248"/>
        <end position="281"/>
    </location>
</feature>
<dbReference type="Proteomes" id="UP001432014">
    <property type="component" value="Chromosome"/>
</dbReference>
<keyword evidence="6 9" id="KW-0472">Membrane</keyword>
<feature type="transmembrane region" description="Helical" evidence="9">
    <location>
        <begin position="287"/>
        <end position="315"/>
    </location>
</feature>
<organism evidence="10 11">
    <name type="scientific">Kitasatospora herbaricolor</name>
    <dbReference type="NCBI Taxonomy" id="68217"/>
    <lineage>
        <taxon>Bacteria</taxon>
        <taxon>Bacillati</taxon>
        <taxon>Actinomycetota</taxon>
        <taxon>Actinomycetes</taxon>
        <taxon>Kitasatosporales</taxon>
        <taxon>Streptomycetaceae</taxon>
        <taxon>Kitasatospora</taxon>
    </lineage>
</organism>
<dbReference type="RefSeq" id="WP_329497503.1">
    <property type="nucleotide sequence ID" value="NZ_CP108460.1"/>
</dbReference>
<feature type="compositionally biased region" description="Basic residues" evidence="8">
    <location>
        <begin position="39"/>
        <end position="49"/>
    </location>
</feature>
<gene>
    <name evidence="10" type="ORF">OG469_17695</name>
</gene>
<dbReference type="InterPro" id="IPR018584">
    <property type="entry name" value="GT87"/>
</dbReference>
<feature type="transmembrane region" description="Helical" evidence="9">
    <location>
        <begin position="386"/>
        <end position="403"/>
    </location>
</feature>